<accession>A0ABY7VUF7</accession>
<gene>
    <name evidence="1" type="ORF">PQO03_17875</name>
</gene>
<dbReference type="Proteomes" id="UP001214250">
    <property type="component" value="Chromosome 2"/>
</dbReference>
<name>A0ABY7VUF7_9BACT</name>
<dbReference type="Pfam" id="PF14486">
    <property type="entry name" value="DUF4432"/>
    <property type="match status" value="1"/>
</dbReference>
<dbReference type="CDD" id="cd09023">
    <property type="entry name" value="Aldose_epim_Ec_c4013"/>
    <property type="match status" value="1"/>
</dbReference>
<dbReference type="RefSeq" id="WP_274152247.1">
    <property type="nucleotide sequence ID" value="NZ_CP117812.1"/>
</dbReference>
<keyword evidence="2" id="KW-1185">Reference proteome</keyword>
<evidence type="ECO:0000313" key="1">
    <source>
        <dbReference type="EMBL" id="WDE97697.1"/>
    </source>
</evidence>
<sequence length="406" mass="45086">MKHFLFGICALTVATSCQMHKTADSEITLSSVEKNISLSDGAYTAADFGVGATADWSVTKKTLHGGMQEGVELVTINNGEIEIDIIPTRGMNVMSVRSKDITLGWDSPVKEIVHPRNVNLNINGGLGWLDSFNEWMVRCGLEYSGHPGDDDGRLMTLHGRIAHIPASELTVKVDKLPPHRISVTGIVNEVWFKGANFTLETTISTIPGSHSFRFDDVVTNNSSQEKEFQVLYHANFAKELLEAGSRLEGTIAEVQPFNDYAAKSLDSYQVYDASAKVWADEKVYQIVPFADKNGFAHFMLHNKKADKAVSFSFNTDSLPYLTQWKNEDSLENGYVTGLEPGNTFPANRSHERKMGRLPKIKAGESINYHLEYTLHSGLNEVKKAQSKIAGLNEGRRVKYIKTPENK</sequence>
<dbReference type="InterPro" id="IPR027839">
    <property type="entry name" value="DUF4432"/>
</dbReference>
<dbReference type="Gene3D" id="2.70.98.10">
    <property type="match status" value="1"/>
</dbReference>
<protein>
    <submittedName>
        <fullName evidence="1">Aldose 1-epimerase family protein</fullName>
    </submittedName>
</protein>
<proteinExistence type="predicted"/>
<dbReference type="InterPro" id="IPR014718">
    <property type="entry name" value="GH-type_carb-bd"/>
</dbReference>
<reference evidence="1 2" key="1">
    <citation type="submission" date="2023-02" db="EMBL/GenBank/DDBJ databases">
        <title>Genome sequence of Lentisphaera profundi SAORIC-696.</title>
        <authorList>
            <person name="Kim e."/>
            <person name="Cho J.-C."/>
            <person name="Choi A."/>
            <person name="Kang I."/>
        </authorList>
    </citation>
    <scope>NUCLEOTIDE SEQUENCE [LARGE SCALE GENOMIC DNA]</scope>
    <source>
        <strain evidence="1 2">SAORIC-696</strain>
    </source>
</reference>
<dbReference type="PROSITE" id="PS51257">
    <property type="entry name" value="PROKAR_LIPOPROTEIN"/>
    <property type="match status" value="1"/>
</dbReference>
<evidence type="ECO:0000313" key="2">
    <source>
        <dbReference type="Proteomes" id="UP001214250"/>
    </source>
</evidence>
<organism evidence="1 2">
    <name type="scientific">Lentisphaera profundi</name>
    <dbReference type="NCBI Taxonomy" id="1658616"/>
    <lineage>
        <taxon>Bacteria</taxon>
        <taxon>Pseudomonadati</taxon>
        <taxon>Lentisphaerota</taxon>
        <taxon>Lentisphaeria</taxon>
        <taxon>Lentisphaerales</taxon>
        <taxon>Lentisphaeraceae</taxon>
        <taxon>Lentisphaera</taxon>
    </lineage>
</organism>
<dbReference type="EMBL" id="CP117812">
    <property type="protein sequence ID" value="WDE97697.1"/>
    <property type="molecule type" value="Genomic_DNA"/>
</dbReference>